<name>A0A3Q4A963_MOLML</name>
<reference evidence="1" key="1">
    <citation type="submission" date="2025-08" db="UniProtKB">
        <authorList>
            <consortium name="Ensembl"/>
        </authorList>
    </citation>
    <scope>IDENTIFICATION</scope>
</reference>
<dbReference type="Proteomes" id="UP000261620">
    <property type="component" value="Unplaced"/>
</dbReference>
<accession>A0A3Q4A963</accession>
<reference evidence="1" key="2">
    <citation type="submission" date="2025-09" db="UniProtKB">
        <authorList>
            <consortium name="Ensembl"/>
        </authorList>
    </citation>
    <scope>IDENTIFICATION</scope>
</reference>
<evidence type="ECO:0000313" key="2">
    <source>
        <dbReference type="Proteomes" id="UP000261620"/>
    </source>
</evidence>
<dbReference type="Ensembl" id="ENSMMOT00000000416.1">
    <property type="protein sequence ID" value="ENSMMOP00000000410.1"/>
    <property type="gene ID" value="ENSMMOG00000000333.1"/>
</dbReference>
<sequence length="94" mass="10916">MRYFTLLFYGSFYLCAPKNSLHMSAVCKVIWTLKKTTSNRNYQRYKVRIILPGVVGGVDHTRAPTHSEKLDLDRCLCFSETIPRSSFVVKEMHI</sequence>
<evidence type="ECO:0000313" key="1">
    <source>
        <dbReference type="Ensembl" id="ENSMMOP00000000410.1"/>
    </source>
</evidence>
<dbReference type="AlphaFoldDB" id="A0A3Q4A963"/>
<keyword evidence="2" id="KW-1185">Reference proteome</keyword>
<organism evidence="1 2">
    <name type="scientific">Mola mola</name>
    <name type="common">Ocean sunfish</name>
    <name type="synonym">Tetraodon mola</name>
    <dbReference type="NCBI Taxonomy" id="94237"/>
    <lineage>
        <taxon>Eukaryota</taxon>
        <taxon>Metazoa</taxon>
        <taxon>Chordata</taxon>
        <taxon>Craniata</taxon>
        <taxon>Vertebrata</taxon>
        <taxon>Euteleostomi</taxon>
        <taxon>Actinopterygii</taxon>
        <taxon>Neopterygii</taxon>
        <taxon>Teleostei</taxon>
        <taxon>Neoteleostei</taxon>
        <taxon>Acanthomorphata</taxon>
        <taxon>Eupercaria</taxon>
        <taxon>Tetraodontiformes</taxon>
        <taxon>Molidae</taxon>
        <taxon>Mola</taxon>
    </lineage>
</organism>
<proteinExistence type="predicted"/>
<protein>
    <submittedName>
        <fullName evidence="1">Uncharacterized protein</fullName>
    </submittedName>
</protein>